<sequence length="253" mass="28535">MHCVLLKDLLDIINNSLQTGVFPSSLKTAIVKPLLKRNNLDPSILINYRPVSNLTFLSKILEKLVFNQLNDFLNCNDIVKKLYFGFQAKHSTESALTKVVNDLRPNMDVKKLSVLVLLDLSTAFDTVDHKTLLNRLHIMVRLSGTVFSWFKSYLTGREFFISMGGYSARSYGLKCGVPQGSILGPTLFNLYMLPLGDVIRGHDINFHSYADDTQLYVAVSPDDTRPVDTLLNCISDIKLWMAGNFLQLNQDKT</sequence>
<name>A0A3Q1FPB8_9TELE</name>
<proteinExistence type="predicted"/>
<keyword evidence="3" id="KW-1185">Reference proteome</keyword>
<dbReference type="Proteomes" id="UP000257200">
    <property type="component" value="Unplaced"/>
</dbReference>
<evidence type="ECO:0000259" key="1">
    <source>
        <dbReference type="PROSITE" id="PS50878"/>
    </source>
</evidence>
<protein>
    <recommendedName>
        <fullName evidence="1">Reverse transcriptase domain-containing protein</fullName>
    </recommendedName>
</protein>
<accession>A0A3Q1FPB8</accession>
<dbReference type="Ensembl" id="ENSAPOT00000035056.1">
    <property type="protein sequence ID" value="ENSAPOP00000019976.1"/>
    <property type="gene ID" value="ENSAPOG00000023528.1"/>
</dbReference>
<dbReference type="InterPro" id="IPR000477">
    <property type="entry name" value="RT_dom"/>
</dbReference>
<dbReference type="AlphaFoldDB" id="A0A3Q1FPB8"/>
<dbReference type="PANTHER" id="PTHR33332">
    <property type="entry name" value="REVERSE TRANSCRIPTASE DOMAIN-CONTAINING PROTEIN"/>
    <property type="match status" value="1"/>
</dbReference>
<dbReference type="Pfam" id="PF00078">
    <property type="entry name" value="RVT_1"/>
    <property type="match status" value="1"/>
</dbReference>
<dbReference type="PROSITE" id="PS50878">
    <property type="entry name" value="RT_POL"/>
    <property type="match status" value="1"/>
</dbReference>
<dbReference type="STRING" id="80966.ENSAPOP00000019976"/>
<dbReference type="GeneTree" id="ENSGT01150000286986"/>
<feature type="domain" description="Reverse transcriptase" evidence="1">
    <location>
        <begin position="15"/>
        <end position="253"/>
    </location>
</feature>
<reference evidence="2" key="1">
    <citation type="submission" date="2025-08" db="UniProtKB">
        <authorList>
            <consortium name="Ensembl"/>
        </authorList>
    </citation>
    <scope>IDENTIFICATION</scope>
</reference>
<organism evidence="2 3">
    <name type="scientific">Acanthochromis polyacanthus</name>
    <name type="common">spiny chromis</name>
    <dbReference type="NCBI Taxonomy" id="80966"/>
    <lineage>
        <taxon>Eukaryota</taxon>
        <taxon>Metazoa</taxon>
        <taxon>Chordata</taxon>
        <taxon>Craniata</taxon>
        <taxon>Vertebrata</taxon>
        <taxon>Euteleostomi</taxon>
        <taxon>Actinopterygii</taxon>
        <taxon>Neopterygii</taxon>
        <taxon>Teleostei</taxon>
        <taxon>Neoteleostei</taxon>
        <taxon>Acanthomorphata</taxon>
        <taxon>Ovalentaria</taxon>
        <taxon>Pomacentridae</taxon>
        <taxon>Acanthochromis</taxon>
    </lineage>
</organism>
<dbReference type="InterPro" id="IPR043502">
    <property type="entry name" value="DNA/RNA_pol_sf"/>
</dbReference>
<reference evidence="2" key="2">
    <citation type="submission" date="2025-09" db="UniProtKB">
        <authorList>
            <consortium name="Ensembl"/>
        </authorList>
    </citation>
    <scope>IDENTIFICATION</scope>
</reference>
<dbReference type="InParanoid" id="A0A3Q1FPB8"/>
<dbReference type="CDD" id="cd01650">
    <property type="entry name" value="RT_nLTR_like"/>
    <property type="match status" value="1"/>
</dbReference>
<evidence type="ECO:0000313" key="2">
    <source>
        <dbReference type="Ensembl" id="ENSAPOP00000019976.1"/>
    </source>
</evidence>
<dbReference type="SUPFAM" id="SSF56672">
    <property type="entry name" value="DNA/RNA polymerases"/>
    <property type="match status" value="1"/>
</dbReference>
<evidence type="ECO:0000313" key="3">
    <source>
        <dbReference type="Proteomes" id="UP000257200"/>
    </source>
</evidence>